<dbReference type="PROSITE" id="PS50110">
    <property type="entry name" value="RESPONSE_REGULATORY"/>
    <property type="match status" value="1"/>
</dbReference>
<reference evidence="4 5" key="1">
    <citation type="journal article" date="2014" name="Nat. Commun.">
        <title>Klebsormidium flaccidum genome reveals primary factors for plant terrestrial adaptation.</title>
        <authorList>
            <person name="Hori K."/>
            <person name="Maruyama F."/>
            <person name="Fujisawa T."/>
            <person name="Togashi T."/>
            <person name="Yamamoto N."/>
            <person name="Seo M."/>
            <person name="Sato S."/>
            <person name="Yamada T."/>
            <person name="Mori H."/>
            <person name="Tajima N."/>
            <person name="Moriyama T."/>
            <person name="Ikeuchi M."/>
            <person name="Watanabe M."/>
            <person name="Wada H."/>
            <person name="Kobayashi K."/>
            <person name="Saito M."/>
            <person name="Masuda T."/>
            <person name="Sasaki-Sekimoto Y."/>
            <person name="Mashiguchi K."/>
            <person name="Awai K."/>
            <person name="Shimojima M."/>
            <person name="Masuda S."/>
            <person name="Iwai M."/>
            <person name="Nobusawa T."/>
            <person name="Narise T."/>
            <person name="Kondo S."/>
            <person name="Saito H."/>
            <person name="Sato R."/>
            <person name="Murakawa M."/>
            <person name="Ihara Y."/>
            <person name="Oshima-Yamada Y."/>
            <person name="Ohtaka K."/>
            <person name="Satoh M."/>
            <person name="Sonobe K."/>
            <person name="Ishii M."/>
            <person name="Ohtani R."/>
            <person name="Kanamori-Sato M."/>
            <person name="Honoki R."/>
            <person name="Miyazaki D."/>
            <person name="Mochizuki H."/>
            <person name="Umetsu J."/>
            <person name="Higashi K."/>
            <person name="Shibata D."/>
            <person name="Kamiya Y."/>
            <person name="Sato N."/>
            <person name="Nakamura Y."/>
            <person name="Tabata S."/>
            <person name="Ida S."/>
            <person name="Kurokawa K."/>
            <person name="Ohta H."/>
        </authorList>
    </citation>
    <scope>NUCLEOTIDE SEQUENCE [LARGE SCALE GENOMIC DNA]</scope>
    <source>
        <strain evidence="4 5">NIES-2285</strain>
    </source>
</reference>
<dbReference type="InterPro" id="IPR001789">
    <property type="entry name" value="Sig_transdc_resp-reg_receiver"/>
</dbReference>
<dbReference type="GO" id="GO:0004672">
    <property type="term" value="F:protein kinase activity"/>
    <property type="evidence" value="ECO:0007669"/>
    <property type="project" value="UniProtKB-ARBA"/>
</dbReference>
<dbReference type="AlphaFoldDB" id="A0A1Y1IKT0"/>
<gene>
    <name evidence="4" type="ORF">KFL_004530015</name>
</gene>
<dbReference type="InterPro" id="IPR011006">
    <property type="entry name" value="CheY-like_superfamily"/>
</dbReference>
<feature type="domain" description="Response regulatory" evidence="3">
    <location>
        <begin position="459"/>
        <end position="580"/>
    </location>
</feature>
<dbReference type="SMART" id="SM00448">
    <property type="entry name" value="REC"/>
    <property type="match status" value="1"/>
</dbReference>
<accession>A0A1Y1IKT0</accession>
<protein>
    <recommendedName>
        <fullName evidence="3">Response regulatory domain-containing protein</fullName>
    </recommendedName>
</protein>
<dbReference type="GO" id="GO:0000160">
    <property type="term" value="P:phosphorelay signal transduction system"/>
    <property type="evidence" value="ECO:0007669"/>
    <property type="project" value="InterPro"/>
</dbReference>
<evidence type="ECO:0000313" key="4">
    <source>
        <dbReference type="EMBL" id="GAQ88698.1"/>
    </source>
</evidence>
<comment type="caution">
    <text evidence="1">Lacks conserved residue(s) required for the propagation of feature annotation.</text>
</comment>
<dbReference type="Gene3D" id="3.30.565.10">
    <property type="entry name" value="Histidine kinase-like ATPase, C-terminal domain"/>
    <property type="match status" value="1"/>
</dbReference>
<dbReference type="SUPFAM" id="SSF52172">
    <property type="entry name" value="CheY-like"/>
    <property type="match status" value="1"/>
</dbReference>
<evidence type="ECO:0000313" key="5">
    <source>
        <dbReference type="Proteomes" id="UP000054558"/>
    </source>
</evidence>
<keyword evidence="5" id="KW-1185">Reference proteome</keyword>
<organism evidence="4 5">
    <name type="scientific">Klebsormidium nitens</name>
    <name type="common">Green alga</name>
    <name type="synonym">Ulothrix nitens</name>
    <dbReference type="NCBI Taxonomy" id="105231"/>
    <lineage>
        <taxon>Eukaryota</taxon>
        <taxon>Viridiplantae</taxon>
        <taxon>Streptophyta</taxon>
        <taxon>Klebsormidiophyceae</taxon>
        <taxon>Klebsormidiales</taxon>
        <taxon>Klebsormidiaceae</taxon>
        <taxon>Klebsormidium</taxon>
    </lineage>
</organism>
<dbReference type="OMA" id="GRIASWH"/>
<dbReference type="InterPro" id="IPR036890">
    <property type="entry name" value="HATPase_C_sf"/>
</dbReference>
<dbReference type="STRING" id="105231.A0A1Y1IKT0"/>
<feature type="coiled-coil region" evidence="2">
    <location>
        <begin position="174"/>
        <end position="201"/>
    </location>
</feature>
<evidence type="ECO:0000256" key="2">
    <source>
        <dbReference type="SAM" id="Coils"/>
    </source>
</evidence>
<evidence type="ECO:0000259" key="3">
    <source>
        <dbReference type="PROSITE" id="PS50110"/>
    </source>
</evidence>
<name>A0A1Y1IKT0_KLENI</name>
<keyword evidence="2" id="KW-0175">Coiled coil</keyword>
<dbReference type="Gene3D" id="3.40.50.2300">
    <property type="match status" value="1"/>
</dbReference>
<dbReference type="PANTHER" id="PTHR45530">
    <property type="entry name" value="SENSORY TRANSDUCTION HISTIDINE KINASE"/>
    <property type="match status" value="1"/>
</dbReference>
<sequence length="612" mass="68620">MPLHSNMEPVSNRSKECAIETLAASHLLELLVHHSDIQVPSLTALACTAKAYNEAVDQLWPYLMTKYEAECGRGPAAALTPRHTPEEDVEKNLEDGCEVFAERIPGGKGFRLKFEFEEEGSDWTRQEALMPLKTGARKVYLLTAPDLRLLQPFIVPDSMALHWKFKWKSEADEKTQLKARCLDLERKLAHAQMTLAVAQEQVAVSVGSKDEFTKRVAQHIRVPMHGIIQVCSSIIQDHGVLASTCSKVEIVCLTSTQVLSTLNELLQISSTENSRMCTENVAFNPRKLVDAVLKQVDQQVESKNVRVVQLVDGRTPTSLAGDMSRLRQALGIVLEVLLDAARDSEMLEIRVKPLHGDDPLLESMICSSRYISCLYELCLAHPAGEDSIMVRVGRDPDREDPQLIAVAGRLELMGWRLMRSVDSRAFQIIVHVKRALEGSGASQRYSLSRDVLLKERKLTILLMEENPIFRSTICQQLGQEGHTVDVVRNESEVCKLAEDGTIHLNRVRLRADRHYQRGQGPPRLHKATRRLMRCNKMPVVLMVGHGFEDWEVRYKEAGIDTYLLKPCTSEVLKSRIGDAISAATALVDIEELSEQSLSNESVLSQSELPLKQ</sequence>
<dbReference type="Proteomes" id="UP000054558">
    <property type="component" value="Unassembled WGS sequence"/>
</dbReference>
<dbReference type="PANTHER" id="PTHR45530:SF3">
    <property type="entry name" value="TWO-COMPONENT SYSTEM NARL FAMILY SENSOR HISTIDINE KINASE BARA"/>
    <property type="match status" value="1"/>
</dbReference>
<evidence type="ECO:0000256" key="1">
    <source>
        <dbReference type="PROSITE-ProRule" id="PRU00169"/>
    </source>
</evidence>
<proteinExistence type="predicted"/>
<dbReference type="EMBL" id="DF237402">
    <property type="protein sequence ID" value="GAQ88698.1"/>
    <property type="molecule type" value="Genomic_DNA"/>
</dbReference>